<dbReference type="PANTHER" id="PTHR48100:SF1">
    <property type="entry name" value="HISTIDINE PHOSPHATASE FAMILY PROTEIN-RELATED"/>
    <property type="match status" value="1"/>
</dbReference>
<dbReference type="EMBL" id="CP071503">
    <property type="protein sequence ID" value="QSX34401.1"/>
    <property type="molecule type" value="Genomic_DNA"/>
</dbReference>
<dbReference type="Pfam" id="PF00300">
    <property type="entry name" value="His_Phos_1"/>
    <property type="match status" value="1"/>
</dbReference>
<protein>
    <submittedName>
        <fullName evidence="1">Histidine phosphatase family protein</fullName>
    </submittedName>
</protein>
<name>A0ABX7QUS5_9GAMM</name>
<gene>
    <name evidence="1" type="ORF">JYB87_03885</name>
</gene>
<sequence>MTRTRKLTIFLMRHGHCEGGEMLRGKTDVPLSAEGEEQMWDAWRLISDDIDGARLSLLTSPLRRCCDFADALVDDMPEFFERSLQVAPWLSELDFGDWDGVPFAELEALHSDKLIEFWQAPLDITPPGGEPVRDFHQRVVTGWKELQQQLLKSDKDNALLVTHGGVIRSLMSDVICPGELPAAGLFNAFDLPYGSVVKISLFASEVGGQWQCSGRLHWNFASSFPL</sequence>
<dbReference type="InterPro" id="IPR050275">
    <property type="entry name" value="PGM_Phosphatase"/>
</dbReference>
<dbReference type="InterPro" id="IPR029033">
    <property type="entry name" value="His_PPase_superfam"/>
</dbReference>
<dbReference type="RefSeq" id="WP_207355604.1">
    <property type="nucleotide sequence ID" value="NZ_CP071503.1"/>
</dbReference>
<keyword evidence="2" id="KW-1185">Reference proteome</keyword>
<dbReference type="SUPFAM" id="SSF53254">
    <property type="entry name" value="Phosphoglycerate mutase-like"/>
    <property type="match status" value="1"/>
</dbReference>
<organism evidence="1 2">
    <name type="scientific">Shewanella avicenniae</name>
    <dbReference type="NCBI Taxonomy" id="2814294"/>
    <lineage>
        <taxon>Bacteria</taxon>
        <taxon>Pseudomonadati</taxon>
        <taxon>Pseudomonadota</taxon>
        <taxon>Gammaproteobacteria</taxon>
        <taxon>Alteromonadales</taxon>
        <taxon>Shewanellaceae</taxon>
        <taxon>Shewanella</taxon>
    </lineage>
</organism>
<dbReference type="InterPro" id="IPR013078">
    <property type="entry name" value="His_Pase_superF_clade-1"/>
</dbReference>
<dbReference type="PANTHER" id="PTHR48100">
    <property type="entry name" value="BROAD-SPECIFICITY PHOSPHATASE YOR283W-RELATED"/>
    <property type="match status" value="1"/>
</dbReference>
<accession>A0ABX7QUS5</accession>
<dbReference type="SMART" id="SM00855">
    <property type="entry name" value="PGAM"/>
    <property type="match status" value="1"/>
</dbReference>
<dbReference type="CDD" id="cd07067">
    <property type="entry name" value="HP_PGM_like"/>
    <property type="match status" value="1"/>
</dbReference>
<evidence type="ECO:0000313" key="1">
    <source>
        <dbReference type="EMBL" id="QSX34401.1"/>
    </source>
</evidence>
<dbReference type="Proteomes" id="UP000662770">
    <property type="component" value="Chromosome"/>
</dbReference>
<proteinExistence type="predicted"/>
<reference evidence="1 2" key="1">
    <citation type="submission" date="2021-03" db="EMBL/GenBank/DDBJ databases">
        <title>Novel species identification of genus Shewanella.</title>
        <authorList>
            <person name="Liu G."/>
            <person name="Zhang Q."/>
        </authorList>
    </citation>
    <scope>NUCLEOTIDE SEQUENCE [LARGE SCALE GENOMIC DNA]</scope>
    <source>
        <strain evidence="1 2">FJAT-51800</strain>
    </source>
</reference>
<dbReference type="Gene3D" id="3.40.50.1240">
    <property type="entry name" value="Phosphoglycerate mutase-like"/>
    <property type="match status" value="1"/>
</dbReference>
<evidence type="ECO:0000313" key="2">
    <source>
        <dbReference type="Proteomes" id="UP000662770"/>
    </source>
</evidence>